<name>A0A846XG78_9NOCA</name>
<evidence type="ECO:0000256" key="11">
    <source>
        <dbReference type="SAM" id="Phobius"/>
    </source>
</evidence>
<dbReference type="Gene3D" id="2.60.120.940">
    <property type="entry name" value="EmbC, C-terminal domain, subdomain 2"/>
    <property type="match status" value="1"/>
</dbReference>
<proteinExistence type="inferred from homology"/>
<feature type="transmembrane region" description="Helical" evidence="11">
    <location>
        <begin position="572"/>
        <end position="593"/>
    </location>
</feature>
<feature type="transmembrane region" description="Helical" evidence="11">
    <location>
        <begin position="214"/>
        <end position="233"/>
    </location>
</feature>
<keyword evidence="7 11" id="KW-0812">Transmembrane</keyword>
<comment type="function">
    <text evidence="1">Arabinosyl transferase responsible for the polymerization of arabinose into the arabinan of arabinogalactan.</text>
</comment>
<dbReference type="RefSeq" id="WP_068046898.1">
    <property type="nucleotide sequence ID" value="NZ_JAAXOO010000004.1"/>
</dbReference>
<protein>
    <submittedName>
        <fullName evidence="15">Arabinosyltransferase</fullName>
    </submittedName>
</protein>
<feature type="transmembrane region" description="Helical" evidence="11">
    <location>
        <begin position="452"/>
        <end position="473"/>
    </location>
</feature>
<feature type="transmembrane region" description="Helical" evidence="11">
    <location>
        <begin position="325"/>
        <end position="347"/>
    </location>
</feature>
<evidence type="ECO:0000313" key="15">
    <source>
        <dbReference type="EMBL" id="NKY34467.1"/>
    </source>
</evidence>
<keyword evidence="5" id="KW-0328">Glycosyltransferase</keyword>
<dbReference type="Pfam" id="PF04602">
    <property type="entry name" value="Arabinose_trans"/>
    <property type="match status" value="1"/>
</dbReference>
<evidence type="ECO:0000256" key="5">
    <source>
        <dbReference type="ARBA" id="ARBA00022676"/>
    </source>
</evidence>
<feature type="transmembrane region" description="Helical" evidence="11">
    <location>
        <begin position="639"/>
        <end position="663"/>
    </location>
</feature>
<dbReference type="InterPro" id="IPR032731">
    <property type="entry name" value="Arabino_trans_C"/>
</dbReference>
<evidence type="ECO:0000256" key="8">
    <source>
        <dbReference type="ARBA" id="ARBA00022989"/>
    </source>
</evidence>
<feature type="transmembrane region" description="Helical" evidence="11">
    <location>
        <begin position="408"/>
        <end position="432"/>
    </location>
</feature>
<gene>
    <name evidence="15" type="ORF">HGA13_15500</name>
</gene>
<feature type="transmembrane region" description="Helical" evidence="11">
    <location>
        <begin position="254"/>
        <end position="274"/>
    </location>
</feature>
<feature type="transmembrane region" description="Helical" evidence="11">
    <location>
        <begin position="605"/>
        <end position="627"/>
    </location>
</feature>
<keyword evidence="9 11" id="KW-0472">Membrane</keyword>
<dbReference type="Proteomes" id="UP000565715">
    <property type="component" value="Unassembled WGS sequence"/>
</dbReference>
<evidence type="ECO:0000259" key="14">
    <source>
        <dbReference type="Pfam" id="PF17689"/>
    </source>
</evidence>
<keyword evidence="6 15" id="KW-0808">Transferase</keyword>
<feature type="transmembrane region" description="Helical" evidence="11">
    <location>
        <begin position="548"/>
        <end position="566"/>
    </location>
</feature>
<comment type="similarity">
    <text evidence="3">Belongs to the emb family.</text>
</comment>
<evidence type="ECO:0000256" key="1">
    <source>
        <dbReference type="ARBA" id="ARBA00003001"/>
    </source>
</evidence>
<feature type="domain" description="Arabinosyltransferas concanavalin like" evidence="14">
    <location>
        <begin position="51"/>
        <end position="203"/>
    </location>
</feature>
<evidence type="ECO:0000256" key="7">
    <source>
        <dbReference type="ARBA" id="ARBA00022692"/>
    </source>
</evidence>
<dbReference type="EMBL" id="JAAXOO010000004">
    <property type="protein sequence ID" value="NKY34467.1"/>
    <property type="molecule type" value="Genomic_DNA"/>
</dbReference>
<dbReference type="GO" id="GO:0071766">
    <property type="term" value="P:Actinobacterium-type cell wall biogenesis"/>
    <property type="evidence" value="ECO:0007669"/>
    <property type="project" value="InterPro"/>
</dbReference>
<evidence type="ECO:0000256" key="4">
    <source>
        <dbReference type="ARBA" id="ARBA00022475"/>
    </source>
</evidence>
<feature type="domain" description="Arabinofuranosyltransferase central" evidence="12">
    <location>
        <begin position="207"/>
        <end position="667"/>
    </location>
</feature>
<comment type="subcellular location">
    <subcellularLocation>
        <location evidence="2">Cell membrane</location>
        <topology evidence="2">Multi-pass membrane protein</topology>
    </subcellularLocation>
</comment>
<keyword evidence="10" id="KW-0961">Cell wall biogenesis/degradation</keyword>
<dbReference type="Gene3D" id="3.40.190.160">
    <property type="match status" value="1"/>
</dbReference>
<sequence>MTLTRTEERVPVRVPKDSAVEQYRWWRHIAVTAGLIGAVLAVLVPFLPVDQEQASLSWPQPGQSSSVTAPLVSYSPASVTIDLPCAAAASLGESGGNLLSTVPPQSGQAWHYGVNAVVTPVQDGGRLQVVLRDRTLLDTPMAGLPPDCRVAITSDSTRTSVDTGVGEPVVVHGDHRPQLVGFFTDLADPVSAGVHADAQIDSRFTTSPTVLKQGAIVAALLATALALWALHRLDGSDNRRNRRVLPWRWWRPRPIDGVILGVLVLWYFIGAGTADDGYILGMARTAEHAGYLANYFAYFGVPETPIGIPYDYLFGWLAQISTASIVVRLPELIIAVVCWLLISREVVPRLGIAARTERAAVWAGGLLFLAFWLPYNNGLRPEPAVALGVLLTWVSMERALATRRLTPAALALIPAALAVVTNPCGLICFAALLAGARPLARIIVQRARDFGYAALVAPALATGLAVLTIVFAGQPIASVTAMYEAHKVVGPNMPWHDEYLVYQNLFQAMPDGSLARRFAMLAMFLALAVSVLALFRHGGRIPGLAAGPARRIVGTTIAAIPLMMFSPTKFTHHLGVFAGLAGAVAVVAAVAAGPRVLRSRRNRTLFAAAVLGVLAMSFASSNSWWYVASYGIPWWDKPISIAGIPVGTVLLALSLLTVVAAGWFHIREPFRLGDGTVRRRIPVLTLAVALVVTFQVVSFAKAAADQYPAYSIAKSNLSALGANPCALANDVLVEPDPNRGVLKPLSGDPATALGAGADEGFTPNGINFDDLLPDASDAAAASVGQSLGSAGTTTSTGPATSVGPGGVTHTGINGSTVPLPFGLDPATTPVLGSYASPESKKDLVSGWYDLPDGERGEIIAIAAAGRIASTDLDGLPVAGQSLYIEYGVAGHEGVHTLGQVVPDDVSVLQPSWRNLRIPLEQLPAQAGAVRIVASVDSSDPAQWLAVTPPRVPQLQSLDSLVGHTSPVLMDWLVGLQFPCQQPMRHRYGIAETPEYRITPEFSAAIMTTNWQSHASGGPLGYTELLTRSEVMPSYLRDDWKRNWGEIHRLVPYDPAATSALPTTTTVRRSGVWNPGPLNFAIR</sequence>
<feature type="transmembrane region" description="Helical" evidence="11">
    <location>
        <begin position="518"/>
        <end position="536"/>
    </location>
</feature>
<evidence type="ECO:0000256" key="3">
    <source>
        <dbReference type="ARBA" id="ARBA00008195"/>
    </source>
</evidence>
<keyword evidence="4" id="KW-1003">Cell membrane</keyword>
<feature type="domain" description="Arabinosyltransferase C-terminal" evidence="13">
    <location>
        <begin position="696"/>
        <end position="1077"/>
    </location>
</feature>
<dbReference type="Pfam" id="PF14896">
    <property type="entry name" value="Arabino_trans_C"/>
    <property type="match status" value="1"/>
</dbReference>
<evidence type="ECO:0000256" key="9">
    <source>
        <dbReference type="ARBA" id="ARBA00023136"/>
    </source>
</evidence>
<comment type="caution">
    <text evidence="15">The sequence shown here is derived from an EMBL/GenBank/DDBJ whole genome shotgun (WGS) entry which is preliminary data.</text>
</comment>
<dbReference type="Pfam" id="PF17689">
    <property type="entry name" value="Arabino_trans_N"/>
    <property type="match status" value="1"/>
</dbReference>
<evidence type="ECO:0000259" key="13">
    <source>
        <dbReference type="Pfam" id="PF14896"/>
    </source>
</evidence>
<reference evidence="15 16" key="1">
    <citation type="submission" date="2020-04" db="EMBL/GenBank/DDBJ databases">
        <title>MicrobeNet Type strains.</title>
        <authorList>
            <person name="Nicholson A.C."/>
        </authorList>
    </citation>
    <scope>NUCLEOTIDE SEQUENCE [LARGE SCALE GENOMIC DNA]</scope>
    <source>
        <strain evidence="15 16">DSM 45078</strain>
    </source>
</reference>
<keyword evidence="8 11" id="KW-1133">Transmembrane helix</keyword>
<dbReference type="Gene3D" id="2.60.120.610">
    <property type="entry name" value="arabinofuranosyltransferase like domain"/>
    <property type="match status" value="1"/>
</dbReference>
<feature type="transmembrane region" description="Helical" evidence="11">
    <location>
        <begin position="683"/>
        <end position="704"/>
    </location>
</feature>
<dbReference type="InterPro" id="IPR027451">
    <property type="entry name" value="EmbABC_dom1"/>
</dbReference>
<dbReference type="AlphaFoldDB" id="A0A846XG78"/>
<dbReference type="GO" id="GO:0071555">
    <property type="term" value="P:cell wall organization"/>
    <property type="evidence" value="ECO:0007669"/>
    <property type="project" value="UniProtKB-KW"/>
</dbReference>
<evidence type="ECO:0000259" key="12">
    <source>
        <dbReference type="Pfam" id="PF04602"/>
    </source>
</evidence>
<dbReference type="InterPro" id="IPR040920">
    <property type="entry name" value="Arabino_trans_N"/>
</dbReference>
<accession>A0A846XG78</accession>
<dbReference type="GO" id="GO:0005886">
    <property type="term" value="C:plasma membrane"/>
    <property type="evidence" value="ECO:0007669"/>
    <property type="project" value="UniProtKB-SubCell"/>
</dbReference>
<dbReference type="InterPro" id="IPR042486">
    <property type="entry name" value="Arabino_trans_C_2"/>
</dbReference>
<evidence type="ECO:0000256" key="2">
    <source>
        <dbReference type="ARBA" id="ARBA00004651"/>
    </source>
</evidence>
<organism evidence="15 16">
    <name type="scientific">Nocardia speluncae</name>
    <dbReference type="NCBI Taxonomy" id="419477"/>
    <lineage>
        <taxon>Bacteria</taxon>
        <taxon>Bacillati</taxon>
        <taxon>Actinomycetota</taxon>
        <taxon>Actinomycetes</taxon>
        <taxon>Mycobacteriales</taxon>
        <taxon>Nocardiaceae</taxon>
        <taxon>Nocardia</taxon>
    </lineage>
</organism>
<evidence type="ECO:0000313" key="16">
    <source>
        <dbReference type="Proteomes" id="UP000565715"/>
    </source>
</evidence>
<dbReference type="GO" id="GO:0052636">
    <property type="term" value="F:arabinosyltransferase activity"/>
    <property type="evidence" value="ECO:0007669"/>
    <property type="project" value="InterPro"/>
</dbReference>
<keyword evidence="16" id="KW-1185">Reference proteome</keyword>
<evidence type="ECO:0000256" key="10">
    <source>
        <dbReference type="ARBA" id="ARBA00023316"/>
    </source>
</evidence>
<feature type="transmembrane region" description="Helical" evidence="11">
    <location>
        <begin position="359"/>
        <end position="375"/>
    </location>
</feature>
<evidence type="ECO:0000256" key="6">
    <source>
        <dbReference type="ARBA" id="ARBA00022679"/>
    </source>
</evidence>
<dbReference type="InterPro" id="IPR007680">
    <property type="entry name" value="Arabino_trans_central"/>
</dbReference>
<feature type="transmembrane region" description="Helical" evidence="11">
    <location>
        <begin position="25"/>
        <end position="47"/>
    </location>
</feature>